<protein>
    <submittedName>
        <fullName evidence="1">Uncharacterized protein</fullName>
    </submittedName>
</protein>
<accession>A0A0E9XJW6</accession>
<proteinExistence type="predicted"/>
<name>A0A0E9XJW6_ANGAN</name>
<reference evidence="1" key="1">
    <citation type="submission" date="2014-11" db="EMBL/GenBank/DDBJ databases">
        <authorList>
            <person name="Amaro Gonzalez C."/>
        </authorList>
    </citation>
    <scope>NUCLEOTIDE SEQUENCE</scope>
</reference>
<dbReference type="AlphaFoldDB" id="A0A0E9XJW6"/>
<evidence type="ECO:0000313" key="1">
    <source>
        <dbReference type="EMBL" id="JAI02131.1"/>
    </source>
</evidence>
<organism evidence="1">
    <name type="scientific">Anguilla anguilla</name>
    <name type="common">European freshwater eel</name>
    <name type="synonym">Muraena anguilla</name>
    <dbReference type="NCBI Taxonomy" id="7936"/>
    <lineage>
        <taxon>Eukaryota</taxon>
        <taxon>Metazoa</taxon>
        <taxon>Chordata</taxon>
        <taxon>Craniata</taxon>
        <taxon>Vertebrata</taxon>
        <taxon>Euteleostomi</taxon>
        <taxon>Actinopterygii</taxon>
        <taxon>Neopterygii</taxon>
        <taxon>Teleostei</taxon>
        <taxon>Anguilliformes</taxon>
        <taxon>Anguillidae</taxon>
        <taxon>Anguilla</taxon>
    </lineage>
</organism>
<dbReference type="EMBL" id="GBXM01006447">
    <property type="protein sequence ID" value="JAI02131.1"/>
    <property type="molecule type" value="Transcribed_RNA"/>
</dbReference>
<sequence length="73" mass="8315">MYSSVYFQNKSLCTPPSPPTPLFSALSRLPTDTMSGFKSRTPCPTERLPLSEGVLQYVCRYVYTHLELYEGNF</sequence>
<reference evidence="1" key="2">
    <citation type="journal article" date="2015" name="Fish Shellfish Immunol.">
        <title>Early steps in the European eel (Anguilla anguilla)-Vibrio vulnificus interaction in the gills: Role of the RtxA13 toxin.</title>
        <authorList>
            <person name="Callol A."/>
            <person name="Pajuelo D."/>
            <person name="Ebbesson L."/>
            <person name="Teles M."/>
            <person name="MacKenzie S."/>
            <person name="Amaro C."/>
        </authorList>
    </citation>
    <scope>NUCLEOTIDE SEQUENCE</scope>
</reference>